<name>A0A645EB21_9ZZZZ</name>
<reference evidence="1" key="1">
    <citation type="submission" date="2019-08" db="EMBL/GenBank/DDBJ databases">
        <authorList>
            <person name="Kucharzyk K."/>
            <person name="Murdoch R.W."/>
            <person name="Higgins S."/>
            <person name="Loffler F."/>
        </authorList>
    </citation>
    <scope>NUCLEOTIDE SEQUENCE</scope>
</reference>
<proteinExistence type="predicted"/>
<dbReference type="EMBL" id="VSSQ01044825">
    <property type="protein sequence ID" value="MPM98685.1"/>
    <property type="molecule type" value="Genomic_DNA"/>
</dbReference>
<comment type="caution">
    <text evidence="1">The sequence shown here is derived from an EMBL/GenBank/DDBJ whole genome shotgun (WGS) entry which is preliminary data.</text>
</comment>
<sequence>MPHHDLNGRDSQQHHDHGILERFNEELQDRIPFLRLQFVEAMLRLLRFDGPFIEACFGAASFRKNRLQALLVCRQGSPLRLDVVRMARIPFCF</sequence>
<organism evidence="1">
    <name type="scientific">bioreactor metagenome</name>
    <dbReference type="NCBI Taxonomy" id="1076179"/>
    <lineage>
        <taxon>unclassified sequences</taxon>
        <taxon>metagenomes</taxon>
        <taxon>ecological metagenomes</taxon>
    </lineage>
</organism>
<gene>
    <name evidence="1" type="ORF">SDC9_145873</name>
</gene>
<protein>
    <submittedName>
        <fullName evidence="1">Uncharacterized protein</fullName>
    </submittedName>
</protein>
<dbReference type="AlphaFoldDB" id="A0A645EB21"/>
<accession>A0A645EB21</accession>
<evidence type="ECO:0000313" key="1">
    <source>
        <dbReference type="EMBL" id="MPM98685.1"/>
    </source>
</evidence>